<organism evidence="2 3">
    <name type="scientific">Vibrio furnissii</name>
    <dbReference type="NCBI Taxonomy" id="29494"/>
    <lineage>
        <taxon>Bacteria</taxon>
        <taxon>Pseudomonadati</taxon>
        <taxon>Pseudomonadota</taxon>
        <taxon>Gammaproteobacteria</taxon>
        <taxon>Vibrionales</taxon>
        <taxon>Vibrionaceae</taxon>
        <taxon>Vibrio</taxon>
    </lineage>
</organism>
<gene>
    <name evidence="2" type="ORF">AMR76_12785</name>
</gene>
<keyword evidence="3" id="KW-1185">Reference proteome</keyword>
<name>A0A0Q2SD59_VIBFU</name>
<dbReference type="RefSeq" id="WP_055466294.1">
    <property type="nucleotide sequence ID" value="NZ_LKHS01000010.1"/>
</dbReference>
<dbReference type="Proteomes" id="UP000051221">
    <property type="component" value="Unassembled WGS sequence"/>
</dbReference>
<evidence type="ECO:0000313" key="2">
    <source>
        <dbReference type="EMBL" id="KQH85379.1"/>
    </source>
</evidence>
<dbReference type="InParanoid" id="A0A0Q2SD59"/>
<dbReference type="EMBL" id="LKHS01000010">
    <property type="protein sequence ID" value="KQH85379.1"/>
    <property type="molecule type" value="Genomic_DNA"/>
</dbReference>
<reference evidence="2 3" key="1">
    <citation type="submission" date="2015-08" db="EMBL/GenBank/DDBJ databases">
        <title>Antibacterial properties of a collection of Vibrionaceae strains.</title>
        <authorList>
            <person name="Giubergia S."/>
        </authorList>
    </citation>
    <scope>NUCLEOTIDE SEQUENCE [LARGE SCALE GENOMIC DNA]</scope>
    <source>
        <strain evidence="2 3">S0821</strain>
    </source>
</reference>
<comment type="caution">
    <text evidence="2">The sequence shown here is derived from an EMBL/GenBank/DDBJ whole genome shotgun (WGS) entry which is preliminary data.</text>
</comment>
<sequence>MNNVSTFVPIGDILRQFLANPMITTNELRILVQSRGLYSSAQDKKELVPILIKTGIGPHEFVHLKEMVKEREENPKVQTKQLTWNKDAGTTLAETLGFGFNFEDLVDDTFRNLTIENEPQFVVAGEGKDPNHVIADIRIKRLDRTKNFGEDENYFDCSIEFKVDENNQLDLNVTTKHTSKESQIITNEIVKRATKKLKESSSIKSEKIKRILFSDFTNEGRINYLTSLTKSLDYVAFLDNTKSIHIKPDSDIPGVVPQEIKMLEKKIKDLKLKGDNLDSSVFLRLEKLKKRIKLFSISCTYEISESNLKGACEIDFDFPELDSMTQSELTISIVRFSTKEKISTEERSHLKMKVLKAFEARKLELLKEHSFKYTPPGSS</sequence>
<dbReference type="AlphaFoldDB" id="A0A0Q2SD59"/>
<dbReference type="InterPro" id="IPR058955">
    <property type="entry name" value="GAPS4b_N"/>
</dbReference>
<evidence type="ECO:0000313" key="3">
    <source>
        <dbReference type="Proteomes" id="UP000051221"/>
    </source>
</evidence>
<evidence type="ECO:0000259" key="1">
    <source>
        <dbReference type="Pfam" id="PF26110"/>
    </source>
</evidence>
<dbReference type="Pfam" id="PF26110">
    <property type="entry name" value="GAPS4b_N"/>
    <property type="match status" value="1"/>
</dbReference>
<accession>A0A0Q2SD59</accession>
<protein>
    <recommendedName>
        <fullName evidence="1">GAPS4b N-terminal domain-containing protein</fullName>
    </recommendedName>
</protein>
<proteinExistence type="predicted"/>
<feature type="domain" description="GAPS4b N-terminal" evidence="1">
    <location>
        <begin position="12"/>
        <end position="74"/>
    </location>
</feature>